<evidence type="ECO:0000259" key="3">
    <source>
        <dbReference type="Pfam" id="PF01232"/>
    </source>
</evidence>
<dbReference type="SUPFAM" id="SSF51735">
    <property type="entry name" value="NAD(P)-binding Rossmann-fold domains"/>
    <property type="match status" value="1"/>
</dbReference>
<dbReference type="InterPro" id="IPR013328">
    <property type="entry name" value="6PGD_dom2"/>
</dbReference>
<dbReference type="GO" id="GO:0008926">
    <property type="term" value="F:mannitol-1-phosphate 5-dehydrogenase activity"/>
    <property type="evidence" value="ECO:0007669"/>
    <property type="project" value="UniProtKB-EC"/>
</dbReference>
<comment type="caution">
    <text evidence="5">The sequence shown here is derived from an EMBL/GenBank/DDBJ whole genome shotgun (WGS) entry which is preliminary data.</text>
</comment>
<dbReference type="PANTHER" id="PTHR43362:SF1">
    <property type="entry name" value="MANNITOL DEHYDROGENASE 2-RELATED"/>
    <property type="match status" value="1"/>
</dbReference>
<keyword evidence="1" id="KW-0560">Oxidoreductase</keyword>
<reference evidence="5" key="1">
    <citation type="submission" date="2020-10" db="EMBL/GenBank/DDBJ databases">
        <authorList>
            <person name="Gilroy R."/>
        </authorList>
    </citation>
    <scope>NUCLEOTIDE SEQUENCE</scope>
    <source>
        <strain evidence="5">ChiGjej2B2-16831</strain>
    </source>
</reference>
<sequence>MKLNQQTILTERAALSEKGYALPAFDRAAVAKNTAERPEWVHFGAGNIFRAFVANLCQELLNAGLMDTGIAVAEGFDTEILDVAYRPFDNLSVLATLCADGRIHKTVIASVVDSLSMERGSDDWARLVRAFRSPTLKMASLTITEKGYNIRDGHGEYFPAVLADMENGPERAESYIGKIAALCHERFAAGGAPIALVSMDNCSHNGSRLEAAVCAFADAWAERGLCGADFAAYVHDRARVSFPWSMIDKITPRPDDSVREMLEADGLADMGVRVTGRRSFVAPFVNAEEAQYLVIEDAFPNGRPPLERAGVIFATREVVDMVETMKVCTCLNPLHTCLAVLGCLLGFTRISAEMQDADLKKLVEIVGYREGLPVVVDPGVISPRAFIDEVIGKRFPNPFLQDTPQRIATDTSQKIAIRFGSTIKKYAASDTLCVKDLKLIPFVLAAWCRYLMAVGDDGKPFQPSDDPLMPMLAPRFAGVKLGAPCDVHALLSPVLSDERIMGVDLYKAGLGEQVEACFAELITGPGAVRAALHRRVSEA</sequence>
<dbReference type="Proteomes" id="UP000824128">
    <property type="component" value="Unassembled WGS sequence"/>
</dbReference>
<evidence type="ECO:0000256" key="1">
    <source>
        <dbReference type="ARBA" id="ARBA00023002"/>
    </source>
</evidence>
<dbReference type="SUPFAM" id="SSF48179">
    <property type="entry name" value="6-phosphogluconate dehydrogenase C-terminal domain-like"/>
    <property type="match status" value="1"/>
</dbReference>
<dbReference type="InterPro" id="IPR013131">
    <property type="entry name" value="Mannitol_DH_N"/>
</dbReference>
<dbReference type="Pfam" id="PF01232">
    <property type="entry name" value="Mannitol_dh"/>
    <property type="match status" value="1"/>
</dbReference>
<protein>
    <submittedName>
        <fullName evidence="5">Mannitol dehydrogenase family protein</fullName>
    </submittedName>
</protein>
<dbReference type="PANTHER" id="PTHR43362">
    <property type="entry name" value="MANNITOL DEHYDROGENASE DSF1-RELATED"/>
    <property type="match status" value="1"/>
</dbReference>
<comment type="catalytic activity">
    <reaction evidence="2">
        <text>D-mannitol 1-phosphate + NAD(+) = beta-D-fructose 6-phosphate + NADH + H(+)</text>
        <dbReference type="Rhea" id="RHEA:19661"/>
        <dbReference type="ChEBI" id="CHEBI:15378"/>
        <dbReference type="ChEBI" id="CHEBI:57540"/>
        <dbReference type="ChEBI" id="CHEBI:57634"/>
        <dbReference type="ChEBI" id="CHEBI:57945"/>
        <dbReference type="ChEBI" id="CHEBI:61381"/>
        <dbReference type="EC" id="1.1.1.17"/>
    </reaction>
</comment>
<dbReference type="InterPro" id="IPR013118">
    <property type="entry name" value="Mannitol_DH_C"/>
</dbReference>
<dbReference type="InterPro" id="IPR008927">
    <property type="entry name" value="6-PGluconate_DH-like_C_sf"/>
</dbReference>
<feature type="domain" description="Mannitol dehydrogenase C-terminal" evidence="4">
    <location>
        <begin position="322"/>
        <end position="472"/>
    </location>
</feature>
<evidence type="ECO:0000256" key="2">
    <source>
        <dbReference type="ARBA" id="ARBA00048615"/>
    </source>
</evidence>
<reference evidence="5" key="2">
    <citation type="journal article" date="2021" name="PeerJ">
        <title>Extensive microbial diversity within the chicken gut microbiome revealed by metagenomics and culture.</title>
        <authorList>
            <person name="Gilroy R."/>
            <person name="Ravi A."/>
            <person name="Getino M."/>
            <person name="Pursley I."/>
            <person name="Horton D.L."/>
            <person name="Alikhan N.F."/>
            <person name="Baker D."/>
            <person name="Gharbi K."/>
            <person name="Hall N."/>
            <person name="Watson M."/>
            <person name="Adriaenssens E.M."/>
            <person name="Foster-Nyarko E."/>
            <person name="Jarju S."/>
            <person name="Secka A."/>
            <person name="Antonio M."/>
            <person name="Oren A."/>
            <person name="Chaudhuri R.R."/>
            <person name="La Ragione R."/>
            <person name="Hildebrand F."/>
            <person name="Pallen M.J."/>
        </authorList>
    </citation>
    <scope>NUCLEOTIDE SEQUENCE</scope>
    <source>
        <strain evidence="5">ChiGjej2B2-16831</strain>
    </source>
</reference>
<dbReference type="InterPro" id="IPR050988">
    <property type="entry name" value="Mannitol_DH/Oxidoreductase"/>
</dbReference>
<evidence type="ECO:0000259" key="4">
    <source>
        <dbReference type="Pfam" id="PF08125"/>
    </source>
</evidence>
<name>A0A9D1SSS4_9FIRM</name>
<evidence type="ECO:0000313" key="5">
    <source>
        <dbReference type="EMBL" id="HIU94015.1"/>
    </source>
</evidence>
<proteinExistence type="predicted"/>
<dbReference type="EMBL" id="DVNZ01000081">
    <property type="protein sequence ID" value="HIU94015.1"/>
    <property type="molecule type" value="Genomic_DNA"/>
</dbReference>
<dbReference type="InterPro" id="IPR036291">
    <property type="entry name" value="NAD(P)-bd_dom_sf"/>
</dbReference>
<dbReference type="Gene3D" id="3.40.50.720">
    <property type="entry name" value="NAD(P)-binding Rossmann-like Domain"/>
    <property type="match status" value="1"/>
</dbReference>
<accession>A0A9D1SSS4</accession>
<gene>
    <name evidence="5" type="ORF">IAD24_02535</name>
</gene>
<feature type="domain" description="Mannitol dehydrogenase N-terminal" evidence="3">
    <location>
        <begin position="41"/>
        <end position="307"/>
    </location>
</feature>
<evidence type="ECO:0000313" key="6">
    <source>
        <dbReference type="Proteomes" id="UP000824128"/>
    </source>
</evidence>
<organism evidence="5 6">
    <name type="scientific">Candidatus Aphodomorpha intestinavium</name>
    <dbReference type="NCBI Taxonomy" id="2840672"/>
    <lineage>
        <taxon>Bacteria</taxon>
        <taxon>Bacillati</taxon>
        <taxon>Bacillota</taxon>
        <taxon>Clostridia</taxon>
        <taxon>Eubacteriales</taxon>
        <taxon>Candidatus Aphodomorpha</taxon>
    </lineage>
</organism>
<dbReference type="Gene3D" id="1.10.1040.10">
    <property type="entry name" value="N-(1-d-carboxylethyl)-l-norvaline Dehydrogenase, domain 2"/>
    <property type="match status" value="1"/>
</dbReference>
<dbReference type="Pfam" id="PF08125">
    <property type="entry name" value="Mannitol_dh_C"/>
    <property type="match status" value="1"/>
</dbReference>
<dbReference type="AlphaFoldDB" id="A0A9D1SSS4"/>